<evidence type="ECO:0000313" key="1">
    <source>
        <dbReference type="EMBL" id="RQN01989.1"/>
    </source>
</evidence>
<keyword evidence="2" id="KW-1185">Reference proteome</keyword>
<sequence length="265" mass="29233">MVAEADADDDIARPLMWPGRSVAVEVLASESGPEGRWVDIDVGLLRRYLEAPIPVYYVTDMIHWDEGCLDPLGLGPRPYLDDVTGMWSAHSMAGWLDDQQAQGVVRVNLSDVSELWWRDFLRAFVTQSGSEAPPGRIGSVAPLSSSLLSGPEPARKILEQQTLLRLGAPPPARLYDYLPTDDGYVECTTDLKADLRRFAAEVEAERTDGGDGLMVLTMPWDVQVPSEGTLADVFRLLVTVPRVQLPDSYSDISLDDAMEMPDDPF</sequence>
<reference evidence="1 2" key="1">
    <citation type="submission" date="2018-11" db="EMBL/GenBank/DDBJ databases">
        <authorList>
            <person name="Li F."/>
        </authorList>
    </citation>
    <scope>NUCLEOTIDE SEQUENCE [LARGE SCALE GENOMIC DNA]</scope>
    <source>
        <strain evidence="1 2">YS17T</strain>
    </source>
</reference>
<dbReference type="OrthoDB" id="5147455at2"/>
<protein>
    <submittedName>
        <fullName evidence="1">Uncharacterized protein</fullName>
    </submittedName>
</protein>
<proteinExistence type="predicted"/>
<gene>
    <name evidence="1" type="ORF">EHW97_14950</name>
</gene>
<dbReference type="EMBL" id="RQJX01000029">
    <property type="protein sequence ID" value="RQN01989.1"/>
    <property type="molecule type" value="Genomic_DNA"/>
</dbReference>
<dbReference type="Proteomes" id="UP000275225">
    <property type="component" value="Unassembled WGS sequence"/>
</dbReference>
<comment type="caution">
    <text evidence="1">The sequence shown here is derived from an EMBL/GenBank/DDBJ whole genome shotgun (WGS) entry which is preliminary data.</text>
</comment>
<dbReference type="RefSeq" id="WP_124237971.1">
    <property type="nucleotide sequence ID" value="NZ_JBHUFI010000010.1"/>
</dbReference>
<evidence type="ECO:0000313" key="2">
    <source>
        <dbReference type="Proteomes" id="UP000275225"/>
    </source>
</evidence>
<accession>A0A3N6W391</accession>
<dbReference type="AlphaFoldDB" id="A0A3N6W391"/>
<name>A0A3N6W391_9ACTN</name>
<organism evidence="1 2">
    <name type="scientific">Aeromicrobium camelliae</name>
    <dbReference type="NCBI Taxonomy" id="1538144"/>
    <lineage>
        <taxon>Bacteria</taxon>
        <taxon>Bacillati</taxon>
        <taxon>Actinomycetota</taxon>
        <taxon>Actinomycetes</taxon>
        <taxon>Propionibacteriales</taxon>
        <taxon>Nocardioidaceae</taxon>
        <taxon>Aeromicrobium</taxon>
    </lineage>
</organism>